<feature type="compositionally biased region" description="Basic and acidic residues" evidence="1">
    <location>
        <begin position="331"/>
        <end position="342"/>
    </location>
</feature>
<organism evidence="3 4">
    <name type="scientific">Triplophysa rosa</name>
    <name type="common">Cave loach</name>
    <dbReference type="NCBI Taxonomy" id="992332"/>
    <lineage>
        <taxon>Eukaryota</taxon>
        <taxon>Metazoa</taxon>
        <taxon>Chordata</taxon>
        <taxon>Craniata</taxon>
        <taxon>Vertebrata</taxon>
        <taxon>Euteleostomi</taxon>
        <taxon>Actinopterygii</taxon>
        <taxon>Neopterygii</taxon>
        <taxon>Teleostei</taxon>
        <taxon>Ostariophysi</taxon>
        <taxon>Cypriniformes</taxon>
        <taxon>Nemacheilidae</taxon>
        <taxon>Triplophysa</taxon>
    </lineage>
</organism>
<dbReference type="OrthoDB" id="8652439at2759"/>
<dbReference type="GO" id="GO:0016233">
    <property type="term" value="P:telomere capping"/>
    <property type="evidence" value="ECO:0007669"/>
    <property type="project" value="InterPro"/>
</dbReference>
<feature type="compositionally biased region" description="Polar residues" evidence="1">
    <location>
        <begin position="377"/>
        <end position="386"/>
    </location>
</feature>
<dbReference type="EMBL" id="JAFHDT010000001">
    <property type="protein sequence ID" value="KAI7814661.1"/>
    <property type="molecule type" value="Genomic_DNA"/>
</dbReference>
<dbReference type="InterPro" id="IPR039098">
    <property type="entry name" value="TINF2"/>
</dbReference>
<dbReference type="GO" id="GO:1904356">
    <property type="term" value="P:regulation of telomere maintenance via telomere lengthening"/>
    <property type="evidence" value="ECO:0007669"/>
    <property type="project" value="TreeGrafter"/>
</dbReference>
<dbReference type="PANTHER" id="PTHR15512:SF0">
    <property type="entry name" value="TERF1-INTERACTING NUCLEAR FACTOR 2"/>
    <property type="match status" value="1"/>
</dbReference>
<feature type="compositionally biased region" description="Basic residues" evidence="1">
    <location>
        <begin position="387"/>
        <end position="402"/>
    </location>
</feature>
<dbReference type="InterPro" id="IPR029400">
    <property type="entry name" value="TINF2_N"/>
</dbReference>
<feature type="region of interest" description="Disordered" evidence="1">
    <location>
        <begin position="448"/>
        <end position="468"/>
    </location>
</feature>
<evidence type="ECO:0000259" key="2">
    <source>
        <dbReference type="Pfam" id="PF14973"/>
    </source>
</evidence>
<accession>A0A9W8CBK4</accession>
<sequence>MKASKNSEGEDASLPLSALRLIAPPLRLVSASMWKVMQQRDAVHYGKLEEIVTSICDTVPGLLHYRHQARLSMGLQALLILEELRQSDPPDAEHVLREVNKLQGSSAANGRRKDLKVEEAKRNFHTLVHCLLKNPAARQQFFKEDFPQHYGENYIASLEKLLWEFLIRLDQLLPVPDLGQTASWITATPAVLEECARTASQPHLVRTLLQHEACLGHLGSASLLSSTGESILSSLSLPLSGRVQQTIRSETTPTSNYVISPAMSVPRATHRSAKEAPSQVAPVIGSISNHSLPKNNLPSNGVVSSLANDVESASETSANTRSKLRSCSKKTALEKDPEEEHVVGNMLITVISQSSGSEVEEDPNDKSDGEKSREQENLPNIESTLKNKNRKVIMRNSSKKNSKSNCSKNEADLGALLGSCMKRQLRVVIPRLNINGDNLHVHLNHMSDEQKATRSPCQTNDTSSVGSSRSVNRKRIFIDWTPTPEKYLAVNKLSSACSPCIPPVLRFPMASPETPSSVADSTDDIIIDSEDERSEKVKRKVFTERYCKTKNGTYVPTLQEFWNPAIYHRDIVSPGNRC</sequence>
<feature type="compositionally biased region" description="Polar residues" evidence="1">
    <location>
        <begin position="311"/>
        <end position="321"/>
    </location>
</feature>
<comment type="caution">
    <text evidence="3">The sequence shown here is derived from an EMBL/GenBank/DDBJ whole genome shotgun (WGS) entry which is preliminary data.</text>
</comment>
<dbReference type="Proteomes" id="UP001059041">
    <property type="component" value="Linkage Group LG1"/>
</dbReference>
<dbReference type="AlphaFoldDB" id="A0A9W8CBK4"/>
<reference evidence="3" key="1">
    <citation type="submission" date="2021-02" db="EMBL/GenBank/DDBJ databases">
        <title>Comparative genomics reveals that relaxation of natural selection precedes convergent phenotypic evolution of cavefish.</title>
        <authorList>
            <person name="Peng Z."/>
        </authorList>
    </citation>
    <scope>NUCLEOTIDE SEQUENCE</scope>
    <source>
        <tissue evidence="3">Muscle</tissue>
    </source>
</reference>
<dbReference type="Pfam" id="PF14973">
    <property type="entry name" value="TINF2_N"/>
    <property type="match status" value="1"/>
</dbReference>
<protein>
    <submittedName>
        <fullName evidence="3">TERF1-interacting nuclear factor 2</fullName>
    </submittedName>
</protein>
<keyword evidence="4" id="KW-1185">Reference proteome</keyword>
<dbReference type="CDD" id="cd11657">
    <property type="entry name" value="TIN2_N"/>
    <property type="match status" value="1"/>
</dbReference>
<evidence type="ECO:0000313" key="3">
    <source>
        <dbReference type="EMBL" id="KAI7814661.1"/>
    </source>
</evidence>
<proteinExistence type="predicted"/>
<evidence type="ECO:0000313" key="4">
    <source>
        <dbReference type="Proteomes" id="UP001059041"/>
    </source>
</evidence>
<feature type="domain" description="TERF1-interacting nuclear factor 2 N-terminal" evidence="2">
    <location>
        <begin position="34"/>
        <end position="180"/>
    </location>
</feature>
<dbReference type="GO" id="GO:0070187">
    <property type="term" value="C:shelterin complex"/>
    <property type="evidence" value="ECO:0007669"/>
    <property type="project" value="InterPro"/>
</dbReference>
<dbReference type="GO" id="GO:0042162">
    <property type="term" value="F:telomeric DNA binding"/>
    <property type="evidence" value="ECO:0007669"/>
    <property type="project" value="TreeGrafter"/>
</dbReference>
<feature type="region of interest" description="Disordered" evidence="1">
    <location>
        <begin position="311"/>
        <end position="407"/>
    </location>
</feature>
<name>A0A9W8CBK4_TRIRA</name>
<dbReference type="PANTHER" id="PTHR15512">
    <property type="entry name" value="TERF1-INTERACTING NUCLEAR FACTOR 2"/>
    <property type="match status" value="1"/>
</dbReference>
<feature type="compositionally biased region" description="Polar residues" evidence="1">
    <location>
        <begin position="453"/>
        <end position="468"/>
    </location>
</feature>
<gene>
    <name evidence="3" type="ORF">IRJ41_023088</name>
</gene>
<evidence type="ECO:0000256" key="1">
    <source>
        <dbReference type="SAM" id="MobiDB-lite"/>
    </source>
</evidence>
<feature type="compositionally biased region" description="Basic and acidic residues" evidence="1">
    <location>
        <begin position="364"/>
        <end position="376"/>
    </location>
</feature>